<dbReference type="PANTHER" id="PTHR11910">
    <property type="entry name" value="ATP SYNTHASE DELTA CHAIN"/>
    <property type="match status" value="1"/>
</dbReference>
<accession>A0A1C9CAW5</accession>
<evidence type="ECO:0000256" key="3">
    <source>
        <dbReference type="ARBA" id="ARBA00022448"/>
    </source>
</evidence>
<proteinExistence type="inferred from homology"/>
<name>A0A1C9CAW5_9FLOR</name>
<dbReference type="InterPro" id="IPR026015">
    <property type="entry name" value="ATP_synth_OSCP/delta_N_sf"/>
</dbReference>
<sequence length="184" mass="20339">MSGSGLLEKVALPYALALLESVQVANLLKKTNEDLNIISRMLLASDDLKAFLENPLVTIPAKKNVIKQLLSEQVSSTVLTFLFVLVDRRRIGLLNIIIDRYFELAYKLESTTIANITTSIALTDLQHDNLVAKLQEITKTKNVKLVVQIDPNLIGGFTIQIGSKIIDTSLYGKLNQIASYLNIA</sequence>
<keyword evidence="6" id="KW-0472">Membrane</keyword>
<keyword evidence="7" id="KW-0066">ATP synthesis</keyword>
<dbReference type="GeneID" id="29069710"/>
<evidence type="ECO:0000256" key="7">
    <source>
        <dbReference type="ARBA" id="ARBA00023310"/>
    </source>
</evidence>
<comment type="subcellular location">
    <subcellularLocation>
        <location evidence="1">Membrane</location>
    </subcellularLocation>
</comment>
<geneLocation type="plastid" evidence="8"/>
<organism evidence="8">
    <name type="scientific">Ahnfeltia plicata</name>
    <dbReference type="NCBI Taxonomy" id="28023"/>
    <lineage>
        <taxon>Eukaryota</taxon>
        <taxon>Rhodophyta</taxon>
        <taxon>Florideophyceae</taxon>
        <taxon>Ahnfeltiophycidae</taxon>
        <taxon>Ahnfeltiales</taxon>
        <taxon>Ahnfeltiaceae</taxon>
        <taxon>Ahnfeltia</taxon>
    </lineage>
</organism>
<dbReference type="RefSeq" id="YP_009293843.1">
    <property type="nucleotide sequence ID" value="NC_031145.1"/>
</dbReference>
<dbReference type="PRINTS" id="PR00125">
    <property type="entry name" value="ATPASEDELTA"/>
</dbReference>
<dbReference type="Gene3D" id="1.10.520.20">
    <property type="entry name" value="N-terminal domain of the delta subunit of the F1F0-ATP synthase"/>
    <property type="match status" value="1"/>
</dbReference>
<dbReference type="InterPro" id="IPR020781">
    <property type="entry name" value="ATPase_OSCP/d_CS"/>
</dbReference>
<dbReference type="GO" id="GO:0046933">
    <property type="term" value="F:proton-transporting ATP synthase activity, rotational mechanism"/>
    <property type="evidence" value="ECO:0007669"/>
    <property type="project" value="InterPro"/>
</dbReference>
<evidence type="ECO:0000313" key="8">
    <source>
        <dbReference type="EMBL" id="AOM65531.1"/>
    </source>
</evidence>
<comment type="similarity">
    <text evidence="2">Belongs to the ATPase delta chain family.</text>
</comment>
<evidence type="ECO:0000256" key="4">
    <source>
        <dbReference type="ARBA" id="ARBA00022781"/>
    </source>
</evidence>
<evidence type="ECO:0000256" key="2">
    <source>
        <dbReference type="ARBA" id="ARBA00007046"/>
    </source>
</evidence>
<evidence type="ECO:0000256" key="5">
    <source>
        <dbReference type="ARBA" id="ARBA00023065"/>
    </source>
</evidence>
<dbReference type="HAMAP" id="MF_01416">
    <property type="entry name" value="ATP_synth_delta_bact"/>
    <property type="match status" value="1"/>
</dbReference>
<keyword evidence="3" id="KW-0813">Transport</keyword>
<dbReference type="PROSITE" id="PS00389">
    <property type="entry name" value="ATPASE_DELTA"/>
    <property type="match status" value="1"/>
</dbReference>
<protein>
    <submittedName>
        <fullName evidence="8">ATP synthase CF1 delta subunit</fullName>
    </submittedName>
</protein>
<reference evidence="8" key="1">
    <citation type="journal article" date="2016" name="BMC Biol.">
        <title>Parallel evolution of highly conserved plastid genome architecture in red seaweeds and seed plants.</title>
        <authorList>
            <person name="Lee J."/>
            <person name="Cho C.H."/>
            <person name="Park S.I."/>
            <person name="Choi J.W."/>
            <person name="Song H.S."/>
            <person name="West J.A."/>
            <person name="Bhattacharya D."/>
            <person name="Yoon H.S."/>
        </authorList>
    </citation>
    <scope>NUCLEOTIDE SEQUENCE</scope>
</reference>
<dbReference type="InterPro" id="IPR000711">
    <property type="entry name" value="ATPase_OSCP/dsu"/>
</dbReference>
<dbReference type="SUPFAM" id="SSF47928">
    <property type="entry name" value="N-terminal domain of the delta subunit of the F1F0-ATP synthase"/>
    <property type="match status" value="1"/>
</dbReference>
<evidence type="ECO:0000256" key="6">
    <source>
        <dbReference type="ARBA" id="ARBA00023136"/>
    </source>
</evidence>
<keyword evidence="4" id="KW-0375">Hydrogen ion transport</keyword>
<dbReference type="EMBL" id="KX284715">
    <property type="protein sequence ID" value="AOM65531.1"/>
    <property type="molecule type" value="Genomic_DNA"/>
</dbReference>
<dbReference type="Pfam" id="PF00213">
    <property type="entry name" value="OSCP"/>
    <property type="match status" value="1"/>
</dbReference>
<evidence type="ECO:0000256" key="1">
    <source>
        <dbReference type="ARBA" id="ARBA00004370"/>
    </source>
</evidence>
<keyword evidence="8" id="KW-0934">Plastid</keyword>
<gene>
    <name evidence="8" type="primary">atpD</name>
    <name evidence="8" type="ORF">Ahnf_046</name>
</gene>
<dbReference type="AlphaFoldDB" id="A0A1C9CAW5"/>
<dbReference type="GO" id="GO:0016020">
    <property type="term" value="C:membrane"/>
    <property type="evidence" value="ECO:0007669"/>
    <property type="project" value="UniProtKB-SubCell"/>
</dbReference>
<keyword evidence="5" id="KW-0406">Ion transport</keyword>
<dbReference type="NCBIfam" id="TIGR01145">
    <property type="entry name" value="ATP_synt_delta"/>
    <property type="match status" value="1"/>
</dbReference>